<comment type="catalytic activity">
    <reaction evidence="13 14">
        <text>L-methionine + ATP + H2O = S-adenosyl-L-methionine + phosphate + diphosphate</text>
        <dbReference type="Rhea" id="RHEA:21080"/>
        <dbReference type="ChEBI" id="CHEBI:15377"/>
        <dbReference type="ChEBI" id="CHEBI:30616"/>
        <dbReference type="ChEBI" id="CHEBI:33019"/>
        <dbReference type="ChEBI" id="CHEBI:43474"/>
        <dbReference type="ChEBI" id="CHEBI:57844"/>
        <dbReference type="ChEBI" id="CHEBI:59789"/>
        <dbReference type="EC" id="2.5.1.6"/>
    </reaction>
</comment>
<dbReference type="NCBIfam" id="NF003365">
    <property type="entry name" value="PRK04439.1-4"/>
    <property type="match status" value="1"/>
</dbReference>
<dbReference type="GO" id="GO:0000287">
    <property type="term" value="F:magnesium ion binding"/>
    <property type="evidence" value="ECO:0007669"/>
    <property type="project" value="UniProtKB-UniRule"/>
</dbReference>
<feature type="binding site" evidence="14">
    <location>
        <begin position="142"/>
        <end position="147"/>
    </location>
    <ligand>
        <name>ATP</name>
        <dbReference type="ChEBI" id="CHEBI:30616"/>
    </ligand>
</feature>
<dbReference type="HOGENOM" id="CLU_057642_0_0_2"/>
<protein>
    <recommendedName>
        <fullName evidence="6 14">S-adenosylmethionine synthase</fullName>
        <shortName evidence="14">AdoMet synthase</shortName>
        <ecNumber evidence="5 14">2.5.1.6</ecNumber>
    </recommendedName>
    <alternativeName>
        <fullName evidence="12 14">Methionine adenosyltransferase</fullName>
    </alternativeName>
</protein>
<dbReference type="InterPro" id="IPR042544">
    <property type="entry name" value="AdoMet_synthase_3"/>
</dbReference>
<dbReference type="KEGG" id="vdi:Vdis_0079"/>
<dbReference type="EMBL" id="CP002100">
    <property type="protein sequence ID" value="ADN49494.1"/>
    <property type="molecule type" value="Genomic_DNA"/>
</dbReference>
<dbReference type="NCBIfam" id="NF003366">
    <property type="entry name" value="PRK04439.1-5"/>
    <property type="match status" value="1"/>
</dbReference>
<dbReference type="GeneID" id="9750994"/>
<evidence type="ECO:0000256" key="2">
    <source>
        <dbReference type="ARBA" id="ARBA00003775"/>
    </source>
</evidence>
<evidence type="ECO:0000256" key="12">
    <source>
        <dbReference type="ARBA" id="ARBA00032151"/>
    </source>
</evidence>
<comment type="similarity">
    <text evidence="4 14">Belongs to the AdoMet synthase 2 family.</text>
</comment>
<dbReference type="GO" id="GO:0005524">
    <property type="term" value="F:ATP binding"/>
    <property type="evidence" value="ECO:0007669"/>
    <property type="project" value="UniProtKB-UniRule"/>
</dbReference>
<proteinExistence type="inferred from homology"/>
<gene>
    <name evidence="14" type="primary">mat</name>
    <name evidence="15" type="ordered locus">Vdis_0079</name>
</gene>
<keyword evidence="8 14" id="KW-0808">Transferase</keyword>
<dbReference type="AlphaFoldDB" id="E1QSA1"/>
<evidence type="ECO:0000256" key="14">
    <source>
        <dbReference type="HAMAP-Rule" id="MF_00136"/>
    </source>
</evidence>
<evidence type="ECO:0000256" key="6">
    <source>
        <dbReference type="ARBA" id="ARBA00020319"/>
    </source>
</evidence>
<keyword evidence="9 14" id="KW-0547">Nucleotide-binding</keyword>
<dbReference type="EC" id="2.5.1.6" evidence="5 14"/>
<evidence type="ECO:0000256" key="3">
    <source>
        <dbReference type="ARBA" id="ARBA00005224"/>
    </source>
</evidence>
<dbReference type="STRING" id="572478.Vdis_0079"/>
<evidence type="ECO:0000256" key="9">
    <source>
        <dbReference type="ARBA" id="ARBA00022741"/>
    </source>
</evidence>
<dbReference type="UniPathway" id="UPA00315">
    <property type="reaction ID" value="UER00080"/>
</dbReference>
<keyword evidence="16" id="KW-1185">Reference proteome</keyword>
<accession>E1QSA1</accession>
<keyword evidence="7 14" id="KW-0554">One-carbon metabolism</keyword>
<comment type="pathway">
    <text evidence="3 14">Amino-acid biosynthesis; S-adenosyl-L-methionine biosynthesis; S-adenosyl-L-methionine from L-methionine: step 1/1.</text>
</comment>
<dbReference type="eggNOG" id="arCOG01678">
    <property type="taxonomic scope" value="Archaea"/>
</dbReference>
<comment type="function">
    <text evidence="2 14">Catalyzes the formation of S-adenosylmethionine from methionine and ATP.</text>
</comment>
<dbReference type="RefSeq" id="WP_013335219.1">
    <property type="nucleotide sequence ID" value="NC_014537.1"/>
</dbReference>
<organism evidence="15 16">
    <name type="scientific">Vulcanisaeta distributa (strain DSM 14429 / JCM 11212 / NBRC 100878 / IC-017)</name>
    <dbReference type="NCBI Taxonomy" id="572478"/>
    <lineage>
        <taxon>Archaea</taxon>
        <taxon>Thermoproteota</taxon>
        <taxon>Thermoprotei</taxon>
        <taxon>Thermoproteales</taxon>
        <taxon>Thermoproteaceae</taxon>
        <taxon>Vulcanisaeta</taxon>
    </lineage>
</organism>
<dbReference type="Gene3D" id="3.30.300.280">
    <property type="entry name" value="S-adenosylmethionine synthetase, C-terminal domain"/>
    <property type="match status" value="2"/>
</dbReference>
<dbReference type="InterPro" id="IPR027790">
    <property type="entry name" value="AdoMet_synthase_2_family"/>
</dbReference>
<dbReference type="GO" id="GO:0006556">
    <property type="term" value="P:S-adenosylmethionine biosynthetic process"/>
    <property type="evidence" value="ECO:0007669"/>
    <property type="project" value="UniProtKB-UniRule"/>
</dbReference>
<dbReference type="OrthoDB" id="204488at2157"/>
<dbReference type="GO" id="GO:0006730">
    <property type="term" value="P:one-carbon metabolic process"/>
    <property type="evidence" value="ECO:0007669"/>
    <property type="project" value="UniProtKB-KW"/>
</dbReference>
<dbReference type="PANTHER" id="PTHR36697:SF1">
    <property type="entry name" value="S-ADENOSYLMETHIONINE SYNTHASE"/>
    <property type="match status" value="1"/>
</dbReference>
<dbReference type="InterPro" id="IPR002795">
    <property type="entry name" value="S-AdoMet_synthetase_arc"/>
</dbReference>
<evidence type="ECO:0000256" key="4">
    <source>
        <dbReference type="ARBA" id="ARBA00009691"/>
    </source>
</evidence>
<keyword evidence="11 14" id="KW-0460">Magnesium</keyword>
<dbReference type="HAMAP" id="MF_00136">
    <property type="entry name" value="S_AdoMet_synth2"/>
    <property type="match status" value="1"/>
</dbReference>
<evidence type="ECO:0000313" key="15">
    <source>
        <dbReference type="EMBL" id="ADN49494.1"/>
    </source>
</evidence>
<reference evidence="16" key="2">
    <citation type="journal article" date="2010" name="Stand. Genomic Sci.">
        <title>Complete genome sequence of Vulcanisaeta distributa type strain (IC-017T).</title>
        <authorList>
            <person name="Mavromatis K."/>
            <person name="Sikorski J."/>
            <person name="Pabst E."/>
            <person name="Teshima H."/>
            <person name="Lapidus A."/>
            <person name="Lucas S."/>
            <person name="Nolan M."/>
            <person name="Glavina Del Rio T."/>
            <person name="Cheng J."/>
            <person name="Bruce D."/>
            <person name="Goodwin L."/>
            <person name="Pitluck S."/>
            <person name="Liolios K."/>
            <person name="Ivanova N."/>
            <person name="Mikhailova N."/>
            <person name="Pati A."/>
            <person name="Chen A."/>
            <person name="Palaniappan K."/>
            <person name="Land M."/>
            <person name="Hauser L."/>
            <person name="Chang Y."/>
            <person name="Jeffries C."/>
            <person name="Rohde M."/>
            <person name="Spring S."/>
            <person name="Goker M."/>
            <person name="Wirth R."/>
            <person name="Woyke T."/>
            <person name="Bristow J."/>
            <person name="Eisen J."/>
            <person name="Markowitz V."/>
            <person name="Hugenholtz P."/>
            <person name="Klenk H."/>
            <person name="Kyrpides N."/>
        </authorList>
    </citation>
    <scope>NUCLEOTIDE SEQUENCE [LARGE SCALE GENOMIC DNA]</scope>
    <source>
        <strain evidence="16">DSM 14429 / JCM 11212 / NBRC 100878 / IC-017</strain>
    </source>
</reference>
<dbReference type="Pfam" id="PF01941">
    <property type="entry name" value="AdoMet_Synthase"/>
    <property type="match status" value="1"/>
</dbReference>
<evidence type="ECO:0000256" key="10">
    <source>
        <dbReference type="ARBA" id="ARBA00022840"/>
    </source>
</evidence>
<evidence type="ECO:0000256" key="7">
    <source>
        <dbReference type="ARBA" id="ARBA00022563"/>
    </source>
</evidence>
<sequence>MGMARTITINTIDRKPVSELNVELVERKGLGHPDYIADASAEAVSKALSNYYLEKYGVILHHNVDKVLVVGGQANPRFGGGDIIQPIYILVAGRVTTEVKTATGVEKVPIGTIIISAIKDWIRSNFRFLDPDRHVVIDYRVGMGSTDLVGVYELGVKAIKVPLANDTSIGVGFAPLTDTERLVLETERLLNSREFKAKLPEVGEDVKVMGLRIGKDVKLTIASAIISSLVKDKDHYLNVKEEVKNKVLDLAAKITPNLTVDVTVNAADKPEHGIFYLTVTGTSAEHGDDGATGRGNRANGLITPMRPMTMEATAGKNPVSHIGKLYNVLANRIAERIYGEVKGLKEVYVYLLSQIGKPINEPLVANVEVLPEPGVTLSGEIRNEIDGIVNEELDNITSLTELVIKSKVSLF</sequence>
<dbReference type="Proteomes" id="UP000006681">
    <property type="component" value="Chromosome"/>
</dbReference>
<keyword evidence="10 14" id="KW-0067">ATP-binding</keyword>
<reference evidence="15 16" key="1">
    <citation type="journal article" date="2010" name="Stand. Genomic Sci.">
        <title>Complete genome sequence of Vulcanisaeta distributa type strain (IC-017).</title>
        <authorList>
            <person name="Mavromatis K."/>
            <person name="Sikorski J."/>
            <person name="Pabst E."/>
            <person name="Teshima H."/>
            <person name="Lapidus A."/>
            <person name="Lucas S."/>
            <person name="Nolan M."/>
            <person name="Glavina Del Rio T."/>
            <person name="Cheng J.F."/>
            <person name="Bruce D."/>
            <person name="Goodwin L."/>
            <person name="Pitluck S."/>
            <person name="Liolios K."/>
            <person name="Ivanova N."/>
            <person name="Mikhailova N."/>
            <person name="Pati A."/>
            <person name="Chen A."/>
            <person name="Palaniappan K."/>
            <person name="Land M."/>
            <person name="Hauser L."/>
            <person name="Chang Y.J."/>
            <person name="Jeffries C.D."/>
            <person name="Rohde M."/>
            <person name="Spring S."/>
            <person name="Goker M."/>
            <person name="Wirth R."/>
            <person name="Woyke T."/>
            <person name="Bristow J."/>
            <person name="Eisen J.A."/>
            <person name="Markowitz V."/>
            <person name="Hugenholtz P."/>
            <person name="Klenk H.P."/>
            <person name="Kyrpides N.C."/>
        </authorList>
    </citation>
    <scope>NUCLEOTIDE SEQUENCE [LARGE SCALE GENOMIC DNA]</scope>
    <source>
        <strain evidence="16">DSM 14429 / JCM 11212 / NBRC 100878 / IC-017</strain>
    </source>
</reference>
<evidence type="ECO:0000256" key="1">
    <source>
        <dbReference type="ARBA" id="ARBA00001946"/>
    </source>
</evidence>
<dbReference type="Gene3D" id="3.30.300.10">
    <property type="match status" value="1"/>
</dbReference>
<evidence type="ECO:0000256" key="8">
    <source>
        <dbReference type="ARBA" id="ARBA00022679"/>
    </source>
</evidence>
<evidence type="ECO:0000256" key="5">
    <source>
        <dbReference type="ARBA" id="ARBA00012828"/>
    </source>
</evidence>
<evidence type="ECO:0000256" key="11">
    <source>
        <dbReference type="ARBA" id="ARBA00022842"/>
    </source>
</evidence>
<evidence type="ECO:0000256" key="13">
    <source>
        <dbReference type="ARBA" id="ARBA00048344"/>
    </source>
</evidence>
<dbReference type="PANTHER" id="PTHR36697">
    <property type="entry name" value="S-ADENOSYLMETHIONINE SYNTHASE"/>
    <property type="match status" value="1"/>
</dbReference>
<name>E1QSA1_VULDI</name>
<comment type="cofactor">
    <cofactor evidence="1 14">
        <name>Mg(2+)</name>
        <dbReference type="ChEBI" id="CHEBI:18420"/>
    </cofactor>
</comment>
<evidence type="ECO:0000313" key="16">
    <source>
        <dbReference type="Proteomes" id="UP000006681"/>
    </source>
</evidence>
<dbReference type="GO" id="GO:0004478">
    <property type="term" value="F:methionine adenosyltransferase activity"/>
    <property type="evidence" value="ECO:0007669"/>
    <property type="project" value="UniProtKB-UniRule"/>
</dbReference>